<name>A0A318KPB5_9NEIS</name>
<dbReference type="InterPro" id="IPR038989">
    <property type="entry name" value="UbiJ"/>
</dbReference>
<keyword evidence="4" id="KW-1185">Reference proteome</keyword>
<dbReference type="GO" id="GO:0006744">
    <property type="term" value="P:ubiquinone biosynthetic process"/>
    <property type="evidence" value="ECO:0007669"/>
    <property type="project" value="UniProtKB-UniRule"/>
</dbReference>
<dbReference type="InterPro" id="IPR036527">
    <property type="entry name" value="SCP2_sterol-bd_dom_sf"/>
</dbReference>
<dbReference type="OrthoDB" id="8525483at2"/>
<proteinExistence type="inferred from homology"/>
<evidence type="ECO:0000313" key="3">
    <source>
        <dbReference type="EMBL" id="PXX78352.1"/>
    </source>
</evidence>
<comment type="caution">
    <text evidence="3">The sequence shown here is derived from an EMBL/GenBank/DDBJ whole genome shotgun (WGS) entry which is preliminary data.</text>
</comment>
<dbReference type="PANTHER" id="PTHR38693:SF1">
    <property type="entry name" value="UBIQUINONE BIOSYNTHESIS ACCESSORY FACTOR UBIJ"/>
    <property type="match status" value="1"/>
</dbReference>
<dbReference type="SUPFAM" id="SSF55718">
    <property type="entry name" value="SCP-like"/>
    <property type="match status" value="1"/>
</dbReference>
<comment type="subcellular location">
    <subcellularLocation>
        <location evidence="1">Cytoplasm</location>
    </subcellularLocation>
</comment>
<dbReference type="Proteomes" id="UP000247555">
    <property type="component" value="Unassembled WGS sequence"/>
</dbReference>
<dbReference type="PANTHER" id="PTHR38693">
    <property type="entry name" value="UBIQUINONE BIOSYNTHESIS PROTEIN UBIJ"/>
    <property type="match status" value="1"/>
</dbReference>
<comment type="function">
    <text evidence="1">Required for ubiquinone (coenzyme Q) biosynthesis. Binds hydrophobic ubiquinone biosynthetic intermediates via its SCP2 domain and is essential for the stability of the Ubi complex. May constitute a docking platform where Ubi enzymes assemble and access their SCP2-bound polyprenyl substrates.</text>
</comment>
<dbReference type="AlphaFoldDB" id="A0A318KPB5"/>
<comment type="pathway">
    <text evidence="1">Cofactor biosynthesis; ubiquinone biosynthesis.</text>
</comment>
<evidence type="ECO:0000313" key="4">
    <source>
        <dbReference type="Proteomes" id="UP000247555"/>
    </source>
</evidence>
<reference evidence="3 4" key="1">
    <citation type="submission" date="2018-05" db="EMBL/GenBank/DDBJ databases">
        <title>Genomic Encyclopedia of Type Strains, Phase IV (KMG-IV): sequencing the most valuable type-strain genomes for metagenomic binning, comparative biology and taxonomic classification.</title>
        <authorList>
            <person name="Goeker M."/>
        </authorList>
    </citation>
    <scope>NUCLEOTIDE SEQUENCE [LARGE SCALE GENOMIC DNA]</scope>
    <source>
        <strain evidence="3 4">DSM 29661</strain>
    </source>
</reference>
<sequence length="198" mass="21471">MNRPQLAVLNHLLAQQEGVRQRLAEHAGRRFRVELPPLGVSAVVLADGFAGQTDGEPEARVRLSSSLLVKRLTGGEPGAGDVQLDGDAELGLALARILADLRWDAVEDLSRVVGDVAAYRAERWLRGALGVKGEAAWRLASAYAEHLKEETPLLCKRTQVDAWHGQVDALRDDVARADKRLARLEALLAARLPAPTAK</sequence>
<feature type="domain" description="SCP2" evidence="2">
    <location>
        <begin position="9"/>
        <end position="98"/>
    </location>
</feature>
<accession>A0A318KPB5</accession>
<keyword evidence="3" id="KW-0830">Ubiquinone</keyword>
<dbReference type="GO" id="GO:0005737">
    <property type="term" value="C:cytoplasm"/>
    <property type="evidence" value="ECO:0007669"/>
    <property type="project" value="UniProtKB-SubCell"/>
</dbReference>
<evidence type="ECO:0000259" key="2">
    <source>
        <dbReference type="Pfam" id="PF02036"/>
    </source>
</evidence>
<dbReference type="EMBL" id="QJKI01000012">
    <property type="protein sequence ID" value="PXX78352.1"/>
    <property type="molecule type" value="Genomic_DNA"/>
</dbReference>
<dbReference type="HAMAP" id="MF_02215">
    <property type="entry name" value="UbiJ"/>
    <property type="match status" value="1"/>
</dbReference>
<keyword evidence="1" id="KW-0831">Ubiquinone biosynthesis</keyword>
<dbReference type="InterPro" id="IPR003033">
    <property type="entry name" value="SCP2_sterol-bd_dom"/>
</dbReference>
<protein>
    <recommendedName>
        <fullName evidence="1">Ubiquinone biosynthesis accessory factor UbiJ</fullName>
    </recommendedName>
</protein>
<dbReference type="Pfam" id="PF02036">
    <property type="entry name" value="SCP2"/>
    <property type="match status" value="1"/>
</dbReference>
<evidence type="ECO:0000256" key="1">
    <source>
        <dbReference type="HAMAP-Rule" id="MF_02215"/>
    </source>
</evidence>
<organism evidence="3 4">
    <name type="scientific">Rivihabitans pingtungensis</name>
    <dbReference type="NCBI Taxonomy" id="1054498"/>
    <lineage>
        <taxon>Bacteria</taxon>
        <taxon>Pseudomonadati</taxon>
        <taxon>Pseudomonadota</taxon>
        <taxon>Betaproteobacteria</taxon>
        <taxon>Neisseriales</taxon>
        <taxon>Aquaspirillaceae</taxon>
        <taxon>Rivihabitans</taxon>
    </lineage>
</organism>
<dbReference type="UniPathway" id="UPA00232"/>
<keyword evidence="1" id="KW-0963">Cytoplasm</keyword>
<gene>
    <name evidence="1" type="primary">ubiJ</name>
    <name evidence="3" type="ORF">DFR34_11271</name>
</gene>
<comment type="similarity">
    <text evidence="1">Belongs to the UbiJ family.</text>
</comment>
<dbReference type="RefSeq" id="WP_110391051.1">
    <property type="nucleotide sequence ID" value="NZ_QJKI01000012.1"/>
</dbReference>